<reference evidence="2 4" key="1">
    <citation type="submission" date="2016-10" db="EMBL/GenBank/DDBJ databases">
        <authorList>
            <person name="de Groot N.N."/>
        </authorList>
    </citation>
    <scope>NUCLEOTIDE SEQUENCE [LARGE SCALE GENOMIC DNA]</scope>
    <source>
        <strain evidence="2 4">CGMCC 1.10228</strain>
    </source>
</reference>
<evidence type="ECO:0000313" key="3">
    <source>
        <dbReference type="EMBL" id="SDH89430.1"/>
    </source>
</evidence>
<dbReference type="Proteomes" id="UP000198854">
    <property type="component" value="Unassembled WGS sequence"/>
</dbReference>
<organism evidence="2 4">
    <name type="scientific">Vibrio xiamenensis</name>
    <dbReference type="NCBI Taxonomy" id="861298"/>
    <lineage>
        <taxon>Bacteria</taxon>
        <taxon>Pseudomonadati</taxon>
        <taxon>Pseudomonadota</taxon>
        <taxon>Gammaproteobacteria</taxon>
        <taxon>Vibrionales</taxon>
        <taxon>Vibrionaceae</taxon>
        <taxon>Vibrio</taxon>
    </lineage>
</organism>
<name>A0A1G8BYE6_9VIBR</name>
<accession>A0A1G8BYE6</accession>
<dbReference type="EMBL" id="FNDD01000014">
    <property type="protein sequence ID" value="SDH38043.1"/>
    <property type="molecule type" value="Genomic_DNA"/>
</dbReference>
<gene>
    <name evidence="1" type="ORF">SAMN04488136_112124</name>
    <name evidence="2" type="ORF">SAMN04488136_114107</name>
    <name evidence="3" type="ORF">SAMN04488136_13465</name>
</gene>
<evidence type="ECO:0000313" key="2">
    <source>
        <dbReference type="EMBL" id="SDH38043.1"/>
    </source>
</evidence>
<keyword evidence="4" id="KW-1185">Reference proteome</keyword>
<dbReference type="EMBL" id="FNDD01000012">
    <property type="protein sequence ID" value="SDH27849.1"/>
    <property type="molecule type" value="Genomic_DNA"/>
</dbReference>
<sequence>MNTDYILYSFE</sequence>
<evidence type="ECO:0000313" key="1">
    <source>
        <dbReference type="EMBL" id="SDH27849.1"/>
    </source>
</evidence>
<protein>
    <submittedName>
        <fullName evidence="2">Uncharacterized protein</fullName>
    </submittedName>
</protein>
<evidence type="ECO:0000313" key="4">
    <source>
        <dbReference type="Proteomes" id="UP000198854"/>
    </source>
</evidence>
<dbReference type="EMBL" id="FNDD01000034">
    <property type="protein sequence ID" value="SDH89430.1"/>
    <property type="molecule type" value="Genomic_DNA"/>
</dbReference>
<proteinExistence type="predicted"/>